<dbReference type="EC" id="2.4.-.-" evidence="2"/>
<gene>
    <name evidence="3" type="ORF">RN605_13355</name>
    <name evidence="2" type="ORF">RN608_06185</name>
</gene>
<proteinExistence type="predicted"/>
<keyword evidence="4" id="KW-1185">Reference proteome</keyword>
<dbReference type="RefSeq" id="WP_313325561.1">
    <property type="nucleotide sequence ID" value="NZ_CP134878.1"/>
</dbReference>
<accession>A0AA96J6K2</accession>
<dbReference type="AlphaFoldDB" id="A0AA96J6K2"/>
<keyword evidence="2" id="KW-0808">Transferase</keyword>
<feature type="domain" description="Glycosyltransferase 2-like" evidence="1">
    <location>
        <begin position="5"/>
        <end position="134"/>
    </location>
</feature>
<dbReference type="CDD" id="cd00761">
    <property type="entry name" value="Glyco_tranf_GTA_type"/>
    <property type="match status" value="1"/>
</dbReference>
<dbReference type="InterPro" id="IPR029044">
    <property type="entry name" value="Nucleotide-diphossugar_trans"/>
</dbReference>
<evidence type="ECO:0000313" key="4">
    <source>
        <dbReference type="Proteomes" id="UP001304515"/>
    </source>
</evidence>
<dbReference type="GO" id="GO:0016757">
    <property type="term" value="F:glycosyltransferase activity"/>
    <property type="evidence" value="ECO:0007669"/>
    <property type="project" value="UniProtKB-KW"/>
</dbReference>
<dbReference type="PANTHER" id="PTHR43685:SF2">
    <property type="entry name" value="GLYCOSYLTRANSFERASE 2-LIKE DOMAIN-CONTAINING PROTEIN"/>
    <property type="match status" value="1"/>
</dbReference>
<name>A0AA96J6K2_9FLAO</name>
<dbReference type="EMBL" id="CP134890">
    <property type="protein sequence ID" value="WNM21656.1"/>
    <property type="molecule type" value="Genomic_DNA"/>
</dbReference>
<dbReference type="InterPro" id="IPR050834">
    <property type="entry name" value="Glycosyltransf_2"/>
</dbReference>
<evidence type="ECO:0000313" key="2">
    <source>
        <dbReference type="EMBL" id="WNM20266.1"/>
    </source>
</evidence>
<protein>
    <submittedName>
        <fullName evidence="2">Glycosyltransferase</fullName>
        <ecNumber evidence="2">2.4.-.-</ecNumber>
    </submittedName>
</protein>
<dbReference type="EMBL" id="CP134878">
    <property type="protein sequence ID" value="WNM20266.1"/>
    <property type="molecule type" value="Genomic_DNA"/>
</dbReference>
<sequence length="333" mass="38817">MKFTLIICTYMRPKALLDLLHSVKTQTLYPDEIIIVDGSTDERTKEILERNSFEKLNYFLVEKENRGLTKQRNFGISKTSNQSEIICFLDDDTILELNYFEEIINAFKNDSNVVGVSGIATNENQWIKKEANKKYSKFKFYHFEDYVYPEGLRNVIRNIVGLQSGLGSGQMPEFSNGRNCGFPLNGKTYEVDLLMGMSFSFRRIVFDNIKFSTYFEGYGLYEDADYSIRAQKFGKNVVTTKAQLSHFHNQDGRPNKYQYGKMVARNGWYVWRLKYPKPSFIARIKWNSILILLTVIRFSNIFTTNKKFEALTESCGRIVGWISLLYNRPKIEV</sequence>
<dbReference type="SUPFAM" id="SSF53448">
    <property type="entry name" value="Nucleotide-diphospho-sugar transferases"/>
    <property type="match status" value="1"/>
</dbReference>
<dbReference type="KEGG" id="fcj:RN605_13355"/>
<dbReference type="PANTHER" id="PTHR43685">
    <property type="entry name" value="GLYCOSYLTRANSFERASE"/>
    <property type="match status" value="1"/>
</dbReference>
<dbReference type="Pfam" id="PF00535">
    <property type="entry name" value="Glycos_transf_2"/>
    <property type="match status" value="1"/>
</dbReference>
<accession>A0AA96F501</accession>
<evidence type="ECO:0000313" key="3">
    <source>
        <dbReference type="EMBL" id="WNM21656.1"/>
    </source>
</evidence>
<organism evidence="2">
    <name type="scientific">Flavobacterium capsici</name>
    <dbReference type="NCBI Taxonomy" id="3075618"/>
    <lineage>
        <taxon>Bacteria</taxon>
        <taxon>Pseudomonadati</taxon>
        <taxon>Bacteroidota</taxon>
        <taxon>Flavobacteriia</taxon>
        <taxon>Flavobacteriales</taxon>
        <taxon>Flavobacteriaceae</taxon>
        <taxon>Flavobacterium</taxon>
    </lineage>
</organism>
<reference evidence="2 4" key="1">
    <citation type="submission" date="2023-09" db="EMBL/GenBank/DDBJ databases">
        <title>Flavobacterium sp. a novel bacteria isolate from Pepper rhizosphere.</title>
        <authorList>
            <person name="Peng Y."/>
            <person name="Lee J."/>
        </authorList>
    </citation>
    <scope>NUCLEOTIDE SEQUENCE</scope>
    <source>
        <strain evidence="2">PMR2A8</strain>
        <strain evidence="3 4">PMTSA4</strain>
    </source>
</reference>
<dbReference type="Gene3D" id="3.90.550.10">
    <property type="entry name" value="Spore Coat Polysaccharide Biosynthesis Protein SpsA, Chain A"/>
    <property type="match status" value="1"/>
</dbReference>
<keyword evidence="2" id="KW-0328">Glycosyltransferase</keyword>
<dbReference type="Proteomes" id="UP001304515">
    <property type="component" value="Chromosome"/>
</dbReference>
<dbReference type="InterPro" id="IPR001173">
    <property type="entry name" value="Glyco_trans_2-like"/>
</dbReference>
<evidence type="ECO:0000259" key="1">
    <source>
        <dbReference type="Pfam" id="PF00535"/>
    </source>
</evidence>